<keyword evidence="1" id="KW-1133">Transmembrane helix</keyword>
<dbReference type="SUPFAM" id="SSF53335">
    <property type="entry name" value="S-adenosyl-L-methionine-dependent methyltransferases"/>
    <property type="match status" value="1"/>
</dbReference>
<dbReference type="Gene3D" id="3.40.50.150">
    <property type="entry name" value="Vaccinia Virus protein VP39"/>
    <property type="match status" value="1"/>
</dbReference>
<keyword evidence="1" id="KW-0812">Transmembrane</keyword>
<evidence type="ECO:0000313" key="2">
    <source>
        <dbReference type="EMBL" id="MEN2785013.1"/>
    </source>
</evidence>
<proteinExistence type="predicted"/>
<accession>A0ABU9XMH4</accession>
<feature type="transmembrane region" description="Helical" evidence="1">
    <location>
        <begin position="198"/>
        <end position="219"/>
    </location>
</feature>
<protein>
    <recommendedName>
        <fullName evidence="4">Class I SAM-dependent methyltransferase</fullName>
    </recommendedName>
</protein>
<dbReference type="EMBL" id="JBDIMF010000001">
    <property type="protein sequence ID" value="MEN2785013.1"/>
    <property type="molecule type" value="Genomic_DNA"/>
</dbReference>
<reference evidence="2 3" key="1">
    <citation type="submission" date="2024-05" db="EMBL/GenBank/DDBJ databases">
        <authorList>
            <person name="Liu Q."/>
            <person name="Xin Y.-H."/>
        </authorList>
    </citation>
    <scope>NUCLEOTIDE SEQUENCE [LARGE SCALE GENOMIC DNA]</scope>
    <source>
        <strain evidence="2 3">CGMCC 1.15349</strain>
    </source>
</reference>
<evidence type="ECO:0008006" key="4">
    <source>
        <dbReference type="Google" id="ProtNLM"/>
    </source>
</evidence>
<dbReference type="Proteomes" id="UP001404104">
    <property type="component" value="Unassembled WGS sequence"/>
</dbReference>
<name>A0ABU9XMH4_9SPHN</name>
<keyword evidence="1" id="KW-0472">Membrane</keyword>
<dbReference type="RefSeq" id="WP_345862388.1">
    <property type="nucleotide sequence ID" value="NZ_JBDIMF010000001.1"/>
</dbReference>
<dbReference type="InterPro" id="IPR029063">
    <property type="entry name" value="SAM-dependent_MTases_sf"/>
</dbReference>
<organism evidence="2 3">
    <name type="scientific">Sphingomonas qilianensis</name>
    <dbReference type="NCBI Taxonomy" id="1736690"/>
    <lineage>
        <taxon>Bacteria</taxon>
        <taxon>Pseudomonadati</taxon>
        <taxon>Pseudomonadota</taxon>
        <taxon>Alphaproteobacteria</taxon>
        <taxon>Sphingomonadales</taxon>
        <taxon>Sphingomonadaceae</taxon>
        <taxon>Sphingomonas</taxon>
    </lineage>
</organism>
<evidence type="ECO:0000256" key="1">
    <source>
        <dbReference type="SAM" id="Phobius"/>
    </source>
</evidence>
<gene>
    <name evidence="2" type="ORF">ABC969_01090</name>
</gene>
<sequence>MAALIPRMHLFEFEDQAWFPSSIRNYMTDFLRYSTVRMQLHRPMVQILTSMINRTGTPKIVDLCSGGGGLLAAIQRDIRKAGRPGTSITFTDKYPNAEALSAICREQPSALQFEVASVDATAVPARLRGIRTMFSAFHHFRPEIAQQILGDSAASGQGIAVFEISRRSILGLVPMLLSPLGTWLMTPFIRPLTPGRLFFTYVVPLVPFFVMWDGIVSAFRTYTVDEMKAMVAGLGGNTLEWEAGIADAPFGYKVTYLVGVPR</sequence>
<keyword evidence="3" id="KW-1185">Reference proteome</keyword>
<comment type="caution">
    <text evidence="2">The sequence shown here is derived from an EMBL/GenBank/DDBJ whole genome shotgun (WGS) entry which is preliminary data.</text>
</comment>
<evidence type="ECO:0000313" key="3">
    <source>
        <dbReference type="Proteomes" id="UP001404104"/>
    </source>
</evidence>